<dbReference type="Pfam" id="PF22633">
    <property type="entry name" value="F5_F8_type_C_2"/>
    <property type="match status" value="1"/>
</dbReference>
<feature type="signal peptide" evidence="5">
    <location>
        <begin position="1"/>
        <end position="32"/>
    </location>
</feature>
<dbReference type="InterPro" id="IPR008979">
    <property type="entry name" value="Galactose-bd-like_sf"/>
</dbReference>
<keyword evidence="2" id="KW-0479">Metal-binding</keyword>
<dbReference type="PROSITE" id="PS50022">
    <property type="entry name" value="FA58C_3"/>
    <property type="match status" value="2"/>
</dbReference>
<dbReference type="SMART" id="SM00872">
    <property type="entry name" value="Alpha-mann_mid"/>
    <property type="match status" value="1"/>
</dbReference>
<dbReference type="RefSeq" id="WP_227016818.1">
    <property type="nucleotide sequence ID" value="NZ_JAGSND010000001.1"/>
</dbReference>
<dbReference type="Pfam" id="PF00754">
    <property type="entry name" value="F5_F8_type_C"/>
    <property type="match status" value="1"/>
</dbReference>
<dbReference type="Gene3D" id="2.60.120.260">
    <property type="entry name" value="Galactose-binding domain-like"/>
    <property type="match status" value="2"/>
</dbReference>
<dbReference type="Pfam" id="PF07748">
    <property type="entry name" value="Glyco_hydro_38C"/>
    <property type="match status" value="1"/>
</dbReference>
<dbReference type="InterPro" id="IPR011330">
    <property type="entry name" value="Glyco_hydro/deAcase_b/a-brl"/>
</dbReference>
<dbReference type="GO" id="GO:0046872">
    <property type="term" value="F:metal ion binding"/>
    <property type="evidence" value="ECO:0007669"/>
    <property type="project" value="UniProtKB-KW"/>
</dbReference>
<dbReference type="Gene3D" id="1.20.1270.50">
    <property type="entry name" value="Glycoside hydrolase family 38, central domain"/>
    <property type="match status" value="1"/>
</dbReference>
<comment type="caution">
    <text evidence="7">The sequence shown here is derived from an EMBL/GenBank/DDBJ whole genome shotgun (WGS) entry which is preliminary data.</text>
</comment>
<organism evidence="7 8">
    <name type="scientific">Sinanaerobacter chloroacetimidivorans</name>
    <dbReference type="NCBI Taxonomy" id="2818044"/>
    <lineage>
        <taxon>Bacteria</taxon>
        <taxon>Bacillati</taxon>
        <taxon>Bacillota</taxon>
        <taxon>Clostridia</taxon>
        <taxon>Peptostreptococcales</taxon>
        <taxon>Anaerovoracaceae</taxon>
        <taxon>Sinanaerobacter</taxon>
    </lineage>
</organism>
<dbReference type="GO" id="GO:0006013">
    <property type="term" value="P:mannose metabolic process"/>
    <property type="evidence" value="ECO:0007669"/>
    <property type="project" value="InterPro"/>
</dbReference>
<evidence type="ECO:0000313" key="7">
    <source>
        <dbReference type="EMBL" id="MBR0596697.1"/>
    </source>
</evidence>
<evidence type="ECO:0000313" key="8">
    <source>
        <dbReference type="Proteomes" id="UP000675664"/>
    </source>
</evidence>
<feature type="domain" description="F5/8 type C" evidence="6">
    <location>
        <begin position="1131"/>
        <end position="1276"/>
    </location>
</feature>
<dbReference type="SUPFAM" id="SSF88688">
    <property type="entry name" value="Families 57/38 glycoside transferase middle domain"/>
    <property type="match status" value="1"/>
</dbReference>
<feature type="chain" id="PRO_5035180808" evidence="5">
    <location>
        <begin position="33"/>
        <end position="1669"/>
    </location>
</feature>
<dbReference type="PANTHER" id="PTHR46017">
    <property type="entry name" value="ALPHA-MANNOSIDASE 2C1"/>
    <property type="match status" value="1"/>
</dbReference>
<evidence type="ECO:0000256" key="3">
    <source>
        <dbReference type="ARBA" id="ARBA00022801"/>
    </source>
</evidence>
<dbReference type="GO" id="GO:0004559">
    <property type="term" value="F:alpha-mannosidase activity"/>
    <property type="evidence" value="ECO:0007669"/>
    <property type="project" value="InterPro"/>
</dbReference>
<dbReference type="InterPro" id="IPR054470">
    <property type="entry name" value="FIMAH_dom"/>
</dbReference>
<dbReference type="InterPro" id="IPR041147">
    <property type="entry name" value="GH38_C"/>
</dbReference>
<name>A0A8J7VX81_9FIRM</name>
<dbReference type="GO" id="GO:0030246">
    <property type="term" value="F:carbohydrate binding"/>
    <property type="evidence" value="ECO:0007669"/>
    <property type="project" value="InterPro"/>
</dbReference>
<dbReference type="Gene3D" id="2.70.98.30">
    <property type="entry name" value="Golgi alpha-mannosidase II, domain 4"/>
    <property type="match status" value="1"/>
</dbReference>
<keyword evidence="8" id="KW-1185">Reference proteome</keyword>
<dbReference type="Pfam" id="PF01074">
    <property type="entry name" value="Glyco_hydro_38N"/>
    <property type="match status" value="1"/>
</dbReference>
<dbReference type="InterPro" id="IPR000602">
    <property type="entry name" value="Glyco_hydro_38_N"/>
</dbReference>
<dbReference type="InterPro" id="IPR037094">
    <property type="entry name" value="Glyco_hydro_38_cen_sf"/>
</dbReference>
<dbReference type="InterPro" id="IPR011013">
    <property type="entry name" value="Gal_mutarotase_sf_dom"/>
</dbReference>
<keyword evidence="4" id="KW-0326">Glycosidase</keyword>
<gene>
    <name evidence="7" type="ORF">KCX82_02295</name>
</gene>
<dbReference type="InterPro" id="IPR027291">
    <property type="entry name" value="Glyco_hydro_38_N_sf"/>
</dbReference>
<accession>A0A8J7VX81</accession>
<evidence type="ECO:0000256" key="5">
    <source>
        <dbReference type="SAM" id="SignalP"/>
    </source>
</evidence>
<dbReference type="Pfam" id="PF18998">
    <property type="entry name" value="Flg_new_2"/>
    <property type="match status" value="2"/>
</dbReference>
<feature type="domain" description="F5/8 type C" evidence="6">
    <location>
        <begin position="1339"/>
        <end position="1483"/>
    </location>
</feature>
<protein>
    <submittedName>
        <fullName evidence="7">Discoidin domain-containing protein</fullName>
    </submittedName>
</protein>
<dbReference type="InterPro" id="IPR013780">
    <property type="entry name" value="Glyco_hydro_b"/>
</dbReference>
<dbReference type="PANTHER" id="PTHR46017:SF1">
    <property type="entry name" value="ALPHA-MANNOSIDASE 2C1"/>
    <property type="match status" value="1"/>
</dbReference>
<dbReference type="InterPro" id="IPR044060">
    <property type="entry name" value="Bacterial_rp_domain"/>
</dbReference>
<dbReference type="GO" id="GO:0009313">
    <property type="term" value="P:oligosaccharide catabolic process"/>
    <property type="evidence" value="ECO:0007669"/>
    <property type="project" value="TreeGrafter"/>
</dbReference>
<dbReference type="Gene3D" id="3.20.110.10">
    <property type="entry name" value="Glycoside hydrolase 38, N terminal domain"/>
    <property type="match status" value="1"/>
</dbReference>
<evidence type="ECO:0000256" key="2">
    <source>
        <dbReference type="ARBA" id="ARBA00022723"/>
    </source>
</evidence>
<dbReference type="Proteomes" id="UP000675664">
    <property type="component" value="Unassembled WGS sequence"/>
</dbReference>
<reference evidence="7" key="1">
    <citation type="submission" date="2021-04" db="EMBL/GenBank/DDBJ databases">
        <title>Sinoanaerobacter chloroacetimidivorans sp. nov., an obligate anaerobic bacterium isolated from anaerobic sludge.</title>
        <authorList>
            <person name="Bao Y."/>
        </authorList>
    </citation>
    <scope>NUCLEOTIDE SEQUENCE</scope>
    <source>
        <strain evidence="7">BAD-6</strain>
    </source>
</reference>
<proteinExistence type="inferred from homology"/>
<dbReference type="Pfam" id="PF09261">
    <property type="entry name" value="Alpha-mann_mid"/>
    <property type="match status" value="1"/>
</dbReference>
<keyword evidence="3" id="KW-0378">Hydrolase</keyword>
<evidence type="ECO:0000259" key="6">
    <source>
        <dbReference type="PROSITE" id="PS50022"/>
    </source>
</evidence>
<evidence type="ECO:0000256" key="1">
    <source>
        <dbReference type="ARBA" id="ARBA00009792"/>
    </source>
</evidence>
<evidence type="ECO:0000256" key="4">
    <source>
        <dbReference type="ARBA" id="ARBA00023295"/>
    </source>
</evidence>
<dbReference type="CDD" id="cd10789">
    <property type="entry name" value="GH38N_AMII_ER_cytosolic"/>
    <property type="match status" value="1"/>
</dbReference>
<keyword evidence="5" id="KW-0732">Signal</keyword>
<dbReference type="Gene3D" id="2.60.40.1180">
    <property type="entry name" value="Golgi alpha-mannosidase II"/>
    <property type="match status" value="1"/>
</dbReference>
<dbReference type="SUPFAM" id="SSF49785">
    <property type="entry name" value="Galactose-binding domain-like"/>
    <property type="match status" value="2"/>
</dbReference>
<dbReference type="SUPFAM" id="SSF88713">
    <property type="entry name" value="Glycoside hydrolase/deacetylase"/>
    <property type="match status" value="1"/>
</dbReference>
<dbReference type="SUPFAM" id="SSF74650">
    <property type="entry name" value="Galactose mutarotase-like"/>
    <property type="match status" value="1"/>
</dbReference>
<dbReference type="Pfam" id="PF22888">
    <property type="entry name" value="FIMAH"/>
    <property type="match status" value="1"/>
</dbReference>
<dbReference type="EMBL" id="JAGSND010000001">
    <property type="protein sequence ID" value="MBR0596697.1"/>
    <property type="molecule type" value="Genomic_DNA"/>
</dbReference>
<dbReference type="InterPro" id="IPR011682">
    <property type="entry name" value="Glyco_hydro_38_C"/>
</dbReference>
<comment type="similarity">
    <text evidence="1">Belongs to the glycosyl hydrolase 38 family.</text>
</comment>
<dbReference type="InterPro" id="IPR028995">
    <property type="entry name" value="Glyco_hydro_57/38_cen_sf"/>
</dbReference>
<dbReference type="InterPro" id="IPR015341">
    <property type="entry name" value="Glyco_hydro_38_cen"/>
</dbReference>
<reference evidence="7" key="2">
    <citation type="submission" date="2021-04" db="EMBL/GenBank/DDBJ databases">
        <authorList>
            <person name="Liu J."/>
        </authorList>
    </citation>
    <scope>NUCLEOTIDE SEQUENCE</scope>
    <source>
        <strain evidence="7">BAD-6</strain>
    </source>
</reference>
<dbReference type="Pfam" id="PF17677">
    <property type="entry name" value="Glyco_hydro38C2"/>
    <property type="match status" value="1"/>
</dbReference>
<sequence>MTKIKRLMKRVLSSALVLPFLMSPCFSTDAFAMDLTQDKTIYTVSNAHLDTQWNWDVKTSINSYIPKTFNNNFALFEKYPDYQFNFEGAFRYALAKEYYPEAYEKIKDYVEQGRWNVAGSSWDSGDVNIPSTEALMRNILYGNKYFENEFGKTSTDIFLPDCFGFGYQLPSVAAHMGLTGFSTQKLSWGSAYGTPFDIGKWYGVDGSYLISALNPGSYTTSYSKSLSASGSWVDRVNSNGSNYGVNAAYSYHGTGDTGGSPSDGSAKVVQDDINKGKDPVTGVQVLSAPADQLYRDITAQGLQDKLPSYDGELVMSTHGVGSYSSRTISKRWNRQNEMLADATERTSVMADWLGGAPYPKEKLDEAWKRFIWHQFHDDLTGTSLPSAYMLAWNDYILSLNEFSQELENGMGAIANAMDTKADGIPVIVYNPISKERKDIVGAKVSFSSEVPEAVKVYGPDGNEVPSQIGSIDGNAVTVLFLADMPSVGYKVYDVRPSDSASSLSTGLKVTDSTLENDYFKVTVNAAGDIASVYDKVNAKELLSAPSRLELLNDNSTSWPSWEILYNDVMASPKGYVSGPADMEIVENGPARVALKVTREYAGSTFTQIIRLASGDDAQRIDVDNNVDWNMKATNLKVSFPLSVSNPMATYDLGLGTIQRGNNTSKLYEVPAQQWADITDTSGEYGVSILNDCKYGWDKPNDNTLRLTLIHTPKATYGNNKQDTQDFGENRFLYSIYGHNGDYVDGQTVTQGERVNQPLKVFQTVAHDGDLGKLASFLTVSNHDVTVKAVKLAEAGDEYIVRVQETSGSPVSGVTLEMGSGILSAREVNGYEDPVGPATLEGGKLLFDMKRYEPKTFAVKLVDPSVKLSAPDSTPLDLPFNKDVVSFDSNRNDGALDIAGRTIPGELFPDKIASGGVHFNLGPAGNGDQNAVAAEGQEISIPEGYKQVYLLAASTAGDMAETFMVNGSPVLLNIQDYKQNVGQWDIPAASYYANIKREPVAWTATHTHTPTSNSAYDFIYLFKYRIDLPEGANTITLPDNNNILVFAMTAANNVNGDTIPAGALYDEKNAGELASLTVANGSGSGLYPVGSTVPISAQVPSGYLFKEWVGAQVADPTSPSTTIKVPKEGASVTAALIQLGPNLALNKPVTASGYVNSNEAPKFGVDGSTGTKWCQTGSSNKWLSVDLQGEYEINRWVVRHAATGGENASWNTADFRLDVSSDGSNWTTVDTVKGNTSDITNRVLSPVKANYARLYITKATNSSDTAARIYEFEVYDSPKVDFGKLTVENGTGSGSYEVDRVVPISAIVPYGYLFKEWTGAQVADPKSPKTTIRIPEGDTSVTAVLTYLGKDLALNKQAEASSYINENEKPTFAVDGSLSTKWCTTTPGYNWLTVDLGDECIINKWVVRHAGAGGENTDLYWNTRNFRLDVSLNGTDWTTADTVRDNTGDVTAKDMQPVKARYARLYITDPVTSDFGTHIRIYSFEVYCQRQLEKVTISVDNTKLERNQTSNIVISEALLSTGEPADLTGDNAQIEYMSTNPAVISIEDGIIRANNAGDAEVYVVATLNGITVESNRVHVKVTTSADSISNLLKYYENSGDLTYPLVPQLTNSLDQAVHQMEIGMPDNAMKHMEDFLKHLNNEAMKPYASKAARSALDSDANALIDMWKAQ</sequence>
<dbReference type="InterPro" id="IPR000421">
    <property type="entry name" value="FA58C"/>
</dbReference>